<feature type="region of interest" description="Disordered" evidence="1">
    <location>
        <begin position="254"/>
        <end position="274"/>
    </location>
</feature>
<accession>A0AAW2JDR1</accession>
<dbReference type="Gene3D" id="3.30.420.10">
    <property type="entry name" value="Ribonuclease H-like superfamily/Ribonuclease H"/>
    <property type="match status" value="1"/>
</dbReference>
<gene>
    <name evidence="2" type="ORF">Scaly_2588700</name>
</gene>
<dbReference type="PANTHER" id="PTHR45835:SF99">
    <property type="entry name" value="CHROMO DOMAIN-CONTAINING PROTEIN-RELATED"/>
    <property type="match status" value="1"/>
</dbReference>
<dbReference type="EMBL" id="JACGWM010001505">
    <property type="protein sequence ID" value="KAL0292474.1"/>
    <property type="molecule type" value="Genomic_DNA"/>
</dbReference>
<dbReference type="PANTHER" id="PTHR45835">
    <property type="entry name" value="YALI0A06105P"/>
    <property type="match status" value="1"/>
</dbReference>
<evidence type="ECO:0000256" key="1">
    <source>
        <dbReference type="SAM" id="MobiDB-lite"/>
    </source>
</evidence>
<dbReference type="AlphaFoldDB" id="A0AAW2JDR1"/>
<protein>
    <recommendedName>
        <fullName evidence="3">Retrotransposon protein, putative, Ty3-gypsy subclass</fullName>
    </recommendedName>
</protein>
<reference evidence="2" key="2">
    <citation type="journal article" date="2024" name="Plant">
        <title>Genomic evolution and insights into agronomic trait innovations of Sesamum species.</title>
        <authorList>
            <person name="Miao H."/>
            <person name="Wang L."/>
            <person name="Qu L."/>
            <person name="Liu H."/>
            <person name="Sun Y."/>
            <person name="Le M."/>
            <person name="Wang Q."/>
            <person name="Wei S."/>
            <person name="Zheng Y."/>
            <person name="Lin W."/>
            <person name="Duan Y."/>
            <person name="Cao H."/>
            <person name="Xiong S."/>
            <person name="Wang X."/>
            <person name="Wei L."/>
            <person name="Li C."/>
            <person name="Ma Q."/>
            <person name="Ju M."/>
            <person name="Zhao R."/>
            <person name="Li G."/>
            <person name="Mu C."/>
            <person name="Tian Q."/>
            <person name="Mei H."/>
            <person name="Zhang T."/>
            <person name="Gao T."/>
            <person name="Zhang H."/>
        </authorList>
    </citation>
    <scope>NUCLEOTIDE SEQUENCE</scope>
    <source>
        <strain evidence="2">KEN8</strain>
    </source>
</reference>
<evidence type="ECO:0008006" key="3">
    <source>
        <dbReference type="Google" id="ProtNLM"/>
    </source>
</evidence>
<reference evidence="2" key="1">
    <citation type="submission" date="2020-06" db="EMBL/GenBank/DDBJ databases">
        <authorList>
            <person name="Li T."/>
            <person name="Hu X."/>
            <person name="Zhang T."/>
            <person name="Song X."/>
            <person name="Zhang H."/>
            <person name="Dai N."/>
            <person name="Sheng W."/>
            <person name="Hou X."/>
            <person name="Wei L."/>
        </authorList>
    </citation>
    <scope>NUCLEOTIDE SEQUENCE</scope>
    <source>
        <strain evidence="2">KEN8</strain>
        <tissue evidence="2">Leaf</tissue>
    </source>
</reference>
<evidence type="ECO:0000313" key="2">
    <source>
        <dbReference type="EMBL" id="KAL0292474.1"/>
    </source>
</evidence>
<dbReference type="InterPro" id="IPR043502">
    <property type="entry name" value="DNA/RNA_pol_sf"/>
</dbReference>
<dbReference type="GO" id="GO:0003676">
    <property type="term" value="F:nucleic acid binding"/>
    <property type="evidence" value="ECO:0007669"/>
    <property type="project" value="InterPro"/>
</dbReference>
<name>A0AAW2JDR1_9LAMI</name>
<dbReference type="InterPro" id="IPR036397">
    <property type="entry name" value="RNaseH_sf"/>
</dbReference>
<sequence length="274" mass="31275">MFRNGVGNANSILSPFLHINHGLIVFIDDILVVFLEHVISIDGVMPDLSKVKAIMEWREPKNATEVRSFLRFDELKKRLTPTPILVLSSGSGGYVVYTDASKQGSGCVLMQNGKYYKDVSKFKTILLVANNEEGYGRIVAKWLPPTLRKHDAIWIIVDRSTKLAHFLLIRLDGQLETTIQTLEDMMRACTMEFKGNWDDHLPLMEFSYNNSFHSSIGMAPYEALYGRRCHSPECWDMEGLRQLEGPKLVQEMVKKDKDSEEVFESSPKSTKKLR</sequence>
<comment type="caution">
    <text evidence="2">The sequence shown here is derived from an EMBL/GenBank/DDBJ whole genome shotgun (WGS) entry which is preliminary data.</text>
</comment>
<dbReference type="InterPro" id="IPR012337">
    <property type="entry name" value="RNaseH-like_sf"/>
</dbReference>
<dbReference type="SUPFAM" id="SSF53098">
    <property type="entry name" value="Ribonuclease H-like"/>
    <property type="match status" value="1"/>
</dbReference>
<dbReference type="SUPFAM" id="SSF56672">
    <property type="entry name" value="DNA/RNA polymerases"/>
    <property type="match status" value="1"/>
</dbReference>
<proteinExistence type="predicted"/>
<organism evidence="2">
    <name type="scientific">Sesamum calycinum</name>
    <dbReference type="NCBI Taxonomy" id="2727403"/>
    <lineage>
        <taxon>Eukaryota</taxon>
        <taxon>Viridiplantae</taxon>
        <taxon>Streptophyta</taxon>
        <taxon>Embryophyta</taxon>
        <taxon>Tracheophyta</taxon>
        <taxon>Spermatophyta</taxon>
        <taxon>Magnoliopsida</taxon>
        <taxon>eudicotyledons</taxon>
        <taxon>Gunneridae</taxon>
        <taxon>Pentapetalae</taxon>
        <taxon>asterids</taxon>
        <taxon>lamiids</taxon>
        <taxon>Lamiales</taxon>
        <taxon>Pedaliaceae</taxon>
        <taxon>Sesamum</taxon>
    </lineage>
</organism>